<dbReference type="Gene3D" id="3.30.70.330">
    <property type="match status" value="1"/>
</dbReference>
<feature type="region of interest" description="Disordered" evidence="2">
    <location>
        <begin position="269"/>
        <end position="310"/>
    </location>
</feature>
<protein>
    <recommendedName>
        <fullName evidence="3">RRM domain-containing protein</fullName>
    </recommendedName>
</protein>
<feature type="compositionally biased region" description="Basic and acidic residues" evidence="2">
    <location>
        <begin position="551"/>
        <end position="560"/>
    </location>
</feature>
<proteinExistence type="predicted"/>
<feature type="compositionally biased region" description="Polar residues" evidence="2">
    <location>
        <begin position="277"/>
        <end position="293"/>
    </location>
</feature>
<dbReference type="SUPFAM" id="SSF54928">
    <property type="entry name" value="RNA-binding domain, RBD"/>
    <property type="match status" value="1"/>
</dbReference>
<keyword evidence="5" id="KW-1185">Reference proteome</keyword>
<comment type="caution">
    <text evidence="4">The sequence shown here is derived from an EMBL/GenBank/DDBJ whole genome shotgun (WGS) entry which is preliminary data.</text>
</comment>
<feature type="region of interest" description="Disordered" evidence="2">
    <location>
        <begin position="586"/>
        <end position="608"/>
    </location>
</feature>
<feature type="region of interest" description="Disordered" evidence="2">
    <location>
        <begin position="691"/>
        <end position="757"/>
    </location>
</feature>
<feature type="domain" description="RRM" evidence="3">
    <location>
        <begin position="614"/>
        <end position="688"/>
    </location>
</feature>
<gene>
    <name evidence="4" type="ORF">PLEPLA_LOCUS33045</name>
</gene>
<feature type="region of interest" description="Disordered" evidence="2">
    <location>
        <begin position="184"/>
        <end position="240"/>
    </location>
</feature>
<keyword evidence="1" id="KW-0694">RNA-binding</keyword>
<dbReference type="EMBL" id="CADEAL010003624">
    <property type="protein sequence ID" value="CAB1445314.1"/>
    <property type="molecule type" value="Genomic_DNA"/>
</dbReference>
<dbReference type="PROSITE" id="PS50102">
    <property type="entry name" value="RRM"/>
    <property type="match status" value="1"/>
</dbReference>
<feature type="compositionally biased region" description="Low complexity" evidence="2">
    <location>
        <begin position="693"/>
        <end position="722"/>
    </location>
</feature>
<feature type="compositionally biased region" description="Polar residues" evidence="2">
    <location>
        <begin position="184"/>
        <end position="194"/>
    </location>
</feature>
<feature type="compositionally biased region" description="Low complexity" evidence="2">
    <location>
        <begin position="586"/>
        <end position="597"/>
    </location>
</feature>
<feature type="region of interest" description="Disordered" evidence="2">
    <location>
        <begin position="532"/>
        <end position="560"/>
    </location>
</feature>
<reference evidence="4" key="1">
    <citation type="submission" date="2020-03" db="EMBL/GenBank/DDBJ databases">
        <authorList>
            <person name="Weist P."/>
        </authorList>
    </citation>
    <scope>NUCLEOTIDE SEQUENCE</scope>
</reference>
<dbReference type="GO" id="GO:0003723">
    <property type="term" value="F:RNA binding"/>
    <property type="evidence" value="ECO:0007669"/>
    <property type="project" value="UniProtKB-UniRule"/>
</dbReference>
<dbReference type="PANTHER" id="PTHR17550">
    <property type="entry name" value="E3 UBIQUITIN-PROTEIN LIGASE TTC3"/>
    <property type="match status" value="1"/>
</dbReference>
<dbReference type="SMART" id="SM00360">
    <property type="entry name" value="RRM"/>
    <property type="match status" value="1"/>
</dbReference>
<evidence type="ECO:0000256" key="1">
    <source>
        <dbReference type="PROSITE-ProRule" id="PRU00176"/>
    </source>
</evidence>
<accession>A0A9N7VB52</accession>
<sequence length="839" mass="92011">MATHQTVWPCFPVTFPCQLLLPGQSYGQQQHAGVAVHSGPVPVLNYAVIEKPCLSTSQCRKPCPKKNRKFLLHRSVFDLVEAHHYLSRDDQKLLGWYLALTPEDRKIILDEGGFYQFLQRHPALELSPFHVYVKWRSWWRGKTEAHALGMEWEPSGQRGNPELKSHISVMQDQNANVSANCSEVSEIQSNPNESPSEHCSSDCVDVDGGEDGDWSVQSAEDNGTEDECQGNAFSGDDDGANFSLDRQNDFHSFMGDDVSILCLVAPGGPQAHHSGPGATNSKALSDTSETGTSPAEEDTSESCTPPQPRVTNCDVMVGTESVPRVSTFTQSEDPQTADKNLITEVHMSDLDYLAKEFIKLTAAQKEQKEKIKRLGSKLRPGCDCVERAQQAELRLLAVQHLMCRQHCWRLSCTSAEGDQLITPFRDKDQYRPKEPPASISGVLQKLECDYNHMRDQILEGVPLEQLKPLCVDSEKIITGASYIPAHIIGDVMADRPSRNALEPQGYKALAEENGCPGDQGSDGFQTRDKKLKEENSKTRRAVTCVPQGGDANHDANKPEEKQTRAACKELNMSESWFDAEEDLQPAGAADTGQDTTTISEGPTDESPCEEAESSVLCVTNLPRNVTESEVETWFEKYHPSEVIISALKNDLRVAIVTVTGLQSAEAAAKELNGFSVKGRALHVKHVNRAVGGSQRARASQSLSQTLSQSLSQSLNQTLNQASGSVRESSHEATKPQPPQTDPSSTGRQLPLSSSTTSRKVVCITPTAGATFVPQHYGTMGSFETLMAELTLHHPNAGRQRIVGAMVELGAKHQGALCGLPLRRIREMTSELLTRPENVQ</sequence>
<feature type="compositionally biased region" description="Acidic residues" evidence="2">
    <location>
        <begin position="204"/>
        <end position="213"/>
    </location>
</feature>
<dbReference type="Pfam" id="PF00076">
    <property type="entry name" value="RRM_1"/>
    <property type="match status" value="1"/>
</dbReference>
<dbReference type="CDD" id="cd00590">
    <property type="entry name" value="RRM_SF"/>
    <property type="match status" value="1"/>
</dbReference>
<dbReference type="InterPro" id="IPR035979">
    <property type="entry name" value="RBD_domain_sf"/>
</dbReference>
<dbReference type="AlphaFoldDB" id="A0A9N7VB52"/>
<dbReference type="PANTHER" id="PTHR17550:SF7">
    <property type="entry name" value="RNA-BINDING PROTEIN 44"/>
    <property type="match status" value="1"/>
</dbReference>
<dbReference type="Proteomes" id="UP001153269">
    <property type="component" value="Unassembled WGS sequence"/>
</dbReference>
<feature type="compositionally biased region" description="Polar residues" evidence="2">
    <location>
        <begin position="741"/>
        <end position="757"/>
    </location>
</feature>
<evidence type="ECO:0000313" key="5">
    <source>
        <dbReference type="Proteomes" id="UP001153269"/>
    </source>
</evidence>
<dbReference type="InterPro" id="IPR012677">
    <property type="entry name" value="Nucleotide-bd_a/b_plait_sf"/>
</dbReference>
<dbReference type="InterPro" id="IPR000504">
    <property type="entry name" value="RRM_dom"/>
</dbReference>
<organism evidence="4 5">
    <name type="scientific">Pleuronectes platessa</name>
    <name type="common">European plaice</name>
    <dbReference type="NCBI Taxonomy" id="8262"/>
    <lineage>
        <taxon>Eukaryota</taxon>
        <taxon>Metazoa</taxon>
        <taxon>Chordata</taxon>
        <taxon>Craniata</taxon>
        <taxon>Vertebrata</taxon>
        <taxon>Euteleostomi</taxon>
        <taxon>Actinopterygii</taxon>
        <taxon>Neopterygii</taxon>
        <taxon>Teleostei</taxon>
        <taxon>Neoteleostei</taxon>
        <taxon>Acanthomorphata</taxon>
        <taxon>Carangaria</taxon>
        <taxon>Pleuronectiformes</taxon>
        <taxon>Pleuronectoidei</taxon>
        <taxon>Pleuronectidae</taxon>
        <taxon>Pleuronectes</taxon>
    </lineage>
</organism>
<name>A0A9N7VB52_PLEPL</name>
<evidence type="ECO:0000259" key="3">
    <source>
        <dbReference type="PROSITE" id="PS50102"/>
    </source>
</evidence>
<evidence type="ECO:0000313" key="4">
    <source>
        <dbReference type="EMBL" id="CAB1445314.1"/>
    </source>
</evidence>
<evidence type="ECO:0000256" key="2">
    <source>
        <dbReference type="SAM" id="MobiDB-lite"/>
    </source>
</evidence>